<organism evidence="3">
    <name type="scientific">Rhodanobacter sp. FW102-FHT14D07</name>
    <dbReference type="NCBI Taxonomy" id="3351462"/>
    <lineage>
        <taxon>Bacteria</taxon>
        <taxon>Pseudomonadati</taxon>
        <taxon>Pseudomonadota</taxon>
        <taxon>Gammaproteobacteria</taxon>
        <taxon>Lysobacterales</taxon>
        <taxon>Rhodanobacteraceae</taxon>
        <taxon>Rhodanobacter</taxon>
    </lineage>
</organism>
<dbReference type="RefSeq" id="WP_395118118.1">
    <property type="nucleotide sequence ID" value="NZ_CP170721.1"/>
</dbReference>
<dbReference type="SUPFAM" id="SSF54285">
    <property type="entry name" value="MoaD/ThiS"/>
    <property type="match status" value="1"/>
</dbReference>
<dbReference type="InterPro" id="IPR005346">
    <property type="entry name" value="RnfH"/>
</dbReference>
<dbReference type="EMBL" id="CP170721">
    <property type="protein sequence ID" value="XIA20101.1"/>
    <property type="molecule type" value="Genomic_DNA"/>
</dbReference>
<name>A0AB74UTT0_9GAMM</name>
<reference evidence="3" key="1">
    <citation type="submission" date="2024-10" db="EMBL/GenBank/DDBJ databases">
        <authorList>
            <person name="Lesea H.P."/>
            <person name="Kuehl J.V."/>
            <person name="Chandonia J.-M."/>
        </authorList>
    </citation>
    <scope>NUCLEOTIDE SEQUENCE</scope>
    <source>
        <strain evidence="3">FW102-FHT14D07</strain>
    </source>
</reference>
<dbReference type="AlphaFoldDB" id="A0AB74UTT0"/>
<dbReference type="InterPro" id="IPR037021">
    <property type="entry name" value="RnfH_sf"/>
</dbReference>
<dbReference type="Pfam" id="PF03658">
    <property type="entry name" value="Ub-RnfH"/>
    <property type="match status" value="1"/>
</dbReference>
<evidence type="ECO:0000256" key="2">
    <source>
        <dbReference type="HAMAP-Rule" id="MF_00460"/>
    </source>
</evidence>
<protein>
    <recommendedName>
        <fullName evidence="2">UPF0125 protein ACFYG5_08260</fullName>
    </recommendedName>
</protein>
<dbReference type="HAMAP" id="MF_00460">
    <property type="entry name" value="UPF0125_RnfH"/>
    <property type="match status" value="1"/>
</dbReference>
<gene>
    <name evidence="3" type="ORF">ACFYG5_08260</name>
</gene>
<dbReference type="InterPro" id="IPR016155">
    <property type="entry name" value="Mopterin_synth/thiamin_S_b"/>
</dbReference>
<proteinExistence type="inferred from homology"/>
<comment type="similarity">
    <text evidence="1 2">Belongs to the UPF0125 (RnfH) family.</text>
</comment>
<dbReference type="PANTHER" id="PTHR37483:SF1">
    <property type="entry name" value="UPF0125 PROTEIN RATB"/>
    <property type="match status" value="1"/>
</dbReference>
<evidence type="ECO:0000313" key="3">
    <source>
        <dbReference type="EMBL" id="XIA20101.1"/>
    </source>
</evidence>
<accession>A0AB74UTT0</accession>
<dbReference type="NCBIfam" id="NF002490">
    <property type="entry name" value="PRK01777.1"/>
    <property type="match status" value="1"/>
</dbReference>
<dbReference type="Gene3D" id="3.10.20.280">
    <property type="entry name" value="RnfH-like"/>
    <property type="match status" value="1"/>
</dbReference>
<dbReference type="PANTHER" id="PTHR37483">
    <property type="entry name" value="UPF0125 PROTEIN RATB"/>
    <property type="match status" value="1"/>
</dbReference>
<evidence type="ECO:0000256" key="1">
    <source>
        <dbReference type="ARBA" id="ARBA00010645"/>
    </source>
</evidence>
<sequence>MVEPSIGIEVVFADGDSVVVRRRVQVADGCTVAEAVTASGIASSLPAGAIDPARLGIFGHKVVAGQRVRDGDRIEICRPLTLDPMEARRRRSR</sequence>